<evidence type="ECO:0008006" key="3">
    <source>
        <dbReference type="Google" id="ProtNLM"/>
    </source>
</evidence>
<protein>
    <recommendedName>
        <fullName evidence="3">PH domain-containing protein</fullName>
    </recommendedName>
</protein>
<dbReference type="RefSeq" id="WP_388309515.1">
    <property type="nucleotide sequence ID" value="NZ_JBIBDZ010000009.1"/>
</dbReference>
<reference evidence="1 2" key="1">
    <citation type="submission" date="2024-10" db="EMBL/GenBank/DDBJ databases">
        <title>The Natural Products Discovery Center: Release of the First 8490 Sequenced Strains for Exploring Actinobacteria Biosynthetic Diversity.</title>
        <authorList>
            <person name="Kalkreuter E."/>
            <person name="Kautsar S.A."/>
            <person name="Yang D."/>
            <person name="Bader C.D."/>
            <person name="Teijaro C.N."/>
            <person name="Fluegel L."/>
            <person name="Davis C.M."/>
            <person name="Simpson J.R."/>
            <person name="Lauterbach L."/>
            <person name="Steele A.D."/>
            <person name="Gui C."/>
            <person name="Meng S."/>
            <person name="Li G."/>
            <person name="Viehrig K."/>
            <person name="Ye F."/>
            <person name="Su P."/>
            <person name="Kiefer A.F."/>
            <person name="Nichols A."/>
            <person name="Cepeda A.J."/>
            <person name="Yan W."/>
            <person name="Fan B."/>
            <person name="Jiang Y."/>
            <person name="Adhikari A."/>
            <person name="Zheng C.-J."/>
            <person name="Schuster L."/>
            <person name="Cowan T.M."/>
            <person name="Smanski M.J."/>
            <person name="Chevrette M.G."/>
            <person name="De Carvalho L.P.S."/>
            <person name="Shen B."/>
        </authorList>
    </citation>
    <scope>NUCLEOTIDE SEQUENCE [LARGE SCALE GENOMIC DNA]</scope>
    <source>
        <strain evidence="1 2">NPDC012605</strain>
    </source>
</reference>
<keyword evidence="2" id="KW-1185">Reference proteome</keyword>
<accession>A0ABW6XXF2</accession>
<evidence type="ECO:0000313" key="2">
    <source>
        <dbReference type="Proteomes" id="UP001602370"/>
    </source>
</evidence>
<organism evidence="1 2">
    <name type="scientific">Streptomyces flavochromogenes</name>
    <dbReference type="NCBI Taxonomy" id="68199"/>
    <lineage>
        <taxon>Bacteria</taxon>
        <taxon>Bacillati</taxon>
        <taxon>Actinomycetota</taxon>
        <taxon>Actinomycetes</taxon>
        <taxon>Kitasatosporales</taxon>
        <taxon>Streptomycetaceae</taxon>
        <taxon>Streptomyces</taxon>
    </lineage>
</organism>
<proteinExistence type="predicted"/>
<comment type="caution">
    <text evidence="1">The sequence shown here is derived from an EMBL/GenBank/DDBJ whole genome shotgun (WGS) entry which is preliminary data.</text>
</comment>
<evidence type="ECO:0000313" key="1">
    <source>
        <dbReference type="EMBL" id="MFF5922200.1"/>
    </source>
</evidence>
<sequence>MGHSRLEASLTHPDDPAFRAWLQALSHALGRDFEDDLGSPGGRAFLRRTFADNGAVPAPSFAPLVDEHRRVHAERAVTWLLARARRDTGRTFDVPVRHEWSDDRDGIGRVSVGHEPVEGLDPVDIAVSAAEGVQCHLADRELLVWPLCPDHGTGPHATRTPGGAAWVCSVTGHVVAPLPG</sequence>
<dbReference type="EMBL" id="JBIBDZ010000009">
    <property type="protein sequence ID" value="MFF5922200.1"/>
    <property type="molecule type" value="Genomic_DNA"/>
</dbReference>
<gene>
    <name evidence="1" type="ORF">ACFY8C_28280</name>
</gene>
<dbReference type="Proteomes" id="UP001602370">
    <property type="component" value="Unassembled WGS sequence"/>
</dbReference>
<name>A0ABW6XXF2_9ACTN</name>